<evidence type="ECO:0000256" key="1">
    <source>
        <dbReference type="SAM" id="MobiDB-lite"/>
    </source>
</evidence>
<dbReference type="AlphaFoldDB" id="A0A1S7P218"/>
<accession>A0A1S7P218</accession>
<feature type="region of interest" description="Disordered" evidence="1">
    <location>
        <begin position="82"/>
        <end position="113"/>
    </location>
</feature>
<feature type="compositionally biased region" description="Basic residues" evidence="1">
    <location>
        <begin position="99"/>
        <end position="113"/>
    </location>
</feature>
<organism evidence="2 3">
    <name type="scientific">Agrobacterium tumefaciens str. Kerr 14</name>
    <dbReference type="NCBI Taxonomy" id="1183424"/>
    <lineage>
        <taxon>Bacteria</taxon>
        <taxon>Pseudomonadati</taxon>
        <taxon>Pseudomonadota</taxon>
        <taxon>Alphaproteobacteria</taxon>
        <taxon>Hyphomicrobiales</taxon>
        <taxon>Rhizobiaceae</taxon>
        <taxon>Rhizobium/Agrobacterium group</taxon>
        <taxon>Agrobacterium</taxon>
        <taxon>Agrobacterium tumefaciens complex</taxon>
    </lineage>
</organism>
<sequence>MRFSRRMAGSTPLSAAIHGRLPCCVRPAFAPAGGHHCRRFCAGRWRCMIDPRKPWFSSDKAYFYAAPQRVLRYGNGKRIMQGSIPSDPCKTPEQETRHARQKSARRYLPHARS</sequence>
<gene>
    <name evidence="2" type="ORF">AGR4C_Cc150103</name>
</gene>
<protein>
    <submittedName>
        <fullName evidence="2">Uncharacterized protein</fullName>
    </submittedName>
</protein>
<dbReference type="EMBL" id="FBWC01000007">
    <property type="protein sequence ID" value="CUX14710.1"/>
    <property type="molecule type" value="Genomic_DNA"/>
</dbReference>
<reference evidence="2 3" key="1">
    <citation type="submission" date="2016-01" db="EMBL/GenBank/DDBJ databases">
        <authorList>
            <person name="Oliw E.H."/>
        </authorList>
    </citation>
    <scope>NUCLEOTIDE SEQUENCE [LARGE SCALE GENOMIC DNA]</scope>
    <source>
        <strain evidence="2 3">Kerr 14</strain>
    </source>
</reference>
<evidence type="ECO:0000313" key="2">
    <source>
        <dbReference type="EMBL" id="CUX14710.1"/>
    </source>
</evidence>
<proteinExistence type="predicted"/>
<dbReference type="Proteomes" id="UP000191897">
    <property type="component" value="Unassembled WGS sequence"/>
</dbReference>
<name>A0A1S7P218_AGRTU</name>
<evidence type="ECO:0000313" key="3">
    <source>
        <dbReference type="Proteomes" id="UP000191897"/>
    </source>
</evidence>